<evidence type="ECO:0000313" key="2">
    <source>
        <dbReference type="EMBL" id="ETX04391.1"/>
    </source>
</evidence>
<organism evidence="2 3">
    <name type="scientific">Candidatus Entotheonella gemina</name>
    <dbReference type="NCBI Taxonomy" id="1429439"/>
    <lineage>
        <taxon>Bacteria</taxon>
        <taxon>Pseudomonadati</taxon>
        <taxon>Nitrospinota/Tectimicrobiota group</taxon>
        <taxon>Candidatus Tectimicrobiota</taxon>
        <taxon>Candidatus Entotheonellia</taxon>
        <taxon>Candidatus Entotheonellales</taxon>
        <taxon>Candidatus Entotheonellaceae</taxon>
        <taxon>Candidatus Entotheonella</taxon>
    </lineage>
</organism>
<feature type="transmembrane region" description="Helical" evidence="1">
    <location>
        <begin position="68"/>
        <end position="86"/>
    </location>
</feature>
<proteinExistence type="predicted"/>
<feature type="transmembrane region" description="Helical" evidence="1">
    <location>
        <begin position="98"/>
        <end position="117"/>
    </location>
</feature>
<keyword evidence="1" id="KW-0812">Transmembrane</keyword>
<reference evidence="2 3" key="1">
    <citation type="journal article" date="2014" name="Nature">
        <title>An environmental bacterial taxon with a large and distinct metabolic repertoire.</title>
        <authorList>
            <person name="Wilson M.C."/>
            <person name="Mori T."/>
            <person name="Ruckert C."/>
            <person name="Uria A.R."/>
            <person name="Helf M.J."/>
            <person name="Takada K."/>
            <person name="Gernert C."/>
            <person name="Steffens U.A."/>
            <person name="Heycke N."/>
            <person name="Schmitt S."/>
            <person name="Rinke C."/>
            <person name="Helfrich E.J."/>
            <person name="Brachmann A.O."/>
            <person name="Gurgui C."/>
            <person name="Wakimoto T."/>
            <person name="Kracht M."/>
            <person name="Crusemann M."/>
            <person name="Hentschel U."/>
            <person name="Abe I."/>
            <person name="Matsunaga S."/>
            <person name="Kalinowski J."/>
            <person name="Takeyama H."/>
            <person name="Piel J."/>
        </authorList>
    </citation>
    <scope>NUCLEOTIDE SEQUENCE [LARGE SCALE GENOMIC DNA]</scope>
    <source>
        <strain evidence="3">TSY2</strain>
    </source>
</reference>
<feature type="transmembrane region" description="Helical" evidence="1">
    <location>
        <begin position="161"/>
        <end position="179"/>
    </location>
</feature>
<keyword evidence="1" id="KW-0472">Membrane</keyword>
<dbReference type="AlphaFoldDB" id="W4M372"/>
<feature type="transmembrane region" description="Helical" evidence="1">
    <location>
        <begin position="35"/>
        <end position="56"/>
    </location>
</feature>
<accession>W4M372</accession>
<keyword evidence="1" id="KW-1133">Transmembrane helix</keyword>
<evidence type="ECO:0000313" key="3">
    <source>
        <dbReference type="Proteomes" id="UP000019140"/>
    </source>
</evidence>
<feature type="transmembrane region" description="Helical" evidence="1">
    <location>
        <begin position="185"/>
        <end position="205"/>
    </location>
</feature>
<keyword evidence="3" id="KW-1185">Reference proteome</keyword>
<dbReference type="EMBL" id="AZHX01001235">
    <property type="protein sequence ID" value="ETX04391.1"/>
    <property type="molecule type" value="Genomic_DNA"/>
</dbReference>
<name>W4M372_9BACT</name>
<comment type="caution">
    <text evidence="2">The sequence shown here is derived from an EMBL/GenBank/DDBJ whole genome shotgun (WGS) entry which is preliminary data.</text>
</comment>
<dbReference type="Proteomes" id="UP000019140">
    <property type="component" value="Unassembled WGS sequence"/>
</dbReference>
<feature type="transmembrane region" description="Helical" evidence="1">
    <location>
        <begin position="6"/>
        <end position="28"/>
    </location>
</feature>
<gene>
    <name evidence="2" type="ORF">ETSY2_29105</name>
</gene>
<feature type="transmembrane region" description="Helical" evidence="1">
    <location>
        <begin position="217"/>
        <end position="235"/>
    </location>
</feature>
<evidence type="ECO:0000256" key="1">
    <source>
        <dbReference type="SAM" id="Phobius"/>
    </source>
</evidence>
<protein>
    <submittedName>
        <fullName evidence="2">Uncharacterized protein</fullName>
    </submittedName>
</protein>
<feature type="transmembrane region" description="Helical" evidence="1">
    <location>
        <begin position="241"/>
        <end position="261"/>
    </location>
</feature>
<sequence>MFEPFFLLQVVLSFVIGGAVIGTMTVLAQYLPQKTAGIILSLPITIGISLFFLWFVSPQDEFISSFDIIPMGVSIVMSFLVIYIYVAQLFKKRSISIFVSLSSIYVSWLLFVISIVSLGKPTLLSSFLAFFFITACSQWALFRLPSEPDQGHSHTPSAKEIMVRMVLAGSVVALSLLTAKAASPFWGIFVGVTLPSVYPSYLAMLHYAHGPGFLIKVLRLMPTGSTTYIVYAFVVREMYPLLGPWMGTLIAYASTVVYMYLLSKITIAVGHAFHTSGSPILKAVQKNRS</sequence>
<dbReference type="HOGENOM" id="CLU_962015_0_0_7"/>